<dbReference type="EMBL" id="JBHSBV010000008">
    <property type="protein sequence ID" value="MFC4203022.1"/>
    <property type="molecule type" value="Genomic_DNA"/>
</dbReference>
<feature type="transmembrane region" description="Helical" evidence="5">
    <location>
        <begin position="384"/>
        <end position="403"/>
    </location>
</feature>
<reference evidence="8" key="1">
    <citation type="journal article" date="2019" name="Int. J. Syst. Evol. Microbiol.">
        <title>The Global Catalogue of Microorganisms (GCM) 10K type strain sequencing project: providing services to taxonomists for standard genome sequencing and annotation.</title>
        <authorList>
            <consortium name="The Broad Institute Genomics Platform"/>
            <consortium name="The Broad Institute Genome Sequencing Center for Infectious Disease"/>
            <person name="Wu L."/>
            <person name="Ma J."/>
        </authorList>
    </citation>
    <scope>NUCLEOTIDE SEQUENCE [LARGE SCALE GENOMIC DNA]</scope>
    <source>
        <strain evidence="8">LMG 24813</strain>
    </source>
</reference>
<gene>
    <name evidence="7" type="ORF">ACFOY1_18895</name>
</gene>
<dbReference type="CDD" id="cd17365">
    <property type="entry name" value="MFS_PcaK_like"/>
    <property type="match status" value="1"/>
</dbReference>
<evidence type="ECO:0000256" key="3">
    <source>
        <dbReference type="ARBA" id="ARBA00022989"/>
    </source>
</evidence>
<feature type="transmembrane region" description="Helical" evidence="5">
    <location>
        <begin position="54"/>
        <end position="74"/>
    </location>
</feature>
<dbReference type="PANTHER" id="PTHR23508:SF10">
    <property type="entry name" value="CARBOXYLIC ACID TRANSPORTER PROTEIN HOMOLOG"/>
    <property type="match status" value="1"/>
</dbReference>
<keyword evidence="3 5" id="KW-1133">Transmembrane helix</keyword>
<dbReference type="InterPro" id="IPR036259">
    <property type="entry name" value="MFS_trans_sf"/>
</dbReference>
<comment type="subcellular location">
    <subcellularLocation>
        <location evidence="1">Membrane</location>
        <topology evidence="1">Multi-pass membrane protein</topology>
    </subcellularLocation>
</comment>
<protein>
    <submittedName>
        <fullName evidence="7">Aromatic acid/H+ symport family MFS transporter</fullName>
    </submittedName>
</protein>
<keyword evidence="2 5" id="KW-0812">Transmembrane</keyword>
<evidence type="ECO:0000313" key="8">
    <source>
        <dbReference type="Proteomes" id="UP001595848"/>
    </source>
</evidence>
<dbReference type="SUPFAM" id="SSF103473">
    <property type="entry name" value="MFS general substrate transporter"/>
    <property type="match status" value="1"/>
</dbReference>
<dbReference type="Proteomes" id="UP001595848">
    <property type="component" value="Unassembled WGS sequence"/>
</dbReference>
<comment type="caution">
    <text evidence="7">The sequence shown here is derived from an EMBL/GenBank/DDBJ whole genome shotgun (WGS) entry which is preliminary data.</text>
</comment>
<evidence type="ECO:0000256" key="4">
    <source>
        <dbReference type="ARBA" id="ARBA00023136"/>
    </source>
</evidence>
<evidence type="ECO:0000256" key="2">
    <source>
        <dbReference type="ARBA" id="ARBA00022692"/>
    </source>
</evidence>
<evidence type="ECO:0000256" key="5">
    <source>
        <dbReference type="SAM" id="Phobius"/>
    </source>
</evidence>
<accession>A0ABV8P5V9</accession>
<keyword evidence="8" id="KW-1185">Reference proteome</keyword>
<feature type="transmembrane region" description="Helical" evidence="5">
    <location>
        <begin position="86"/>
        <end position="105"/>
    </location>
</feature>
<feature type="transmembrane region" description="Helical" evidence="5">
    <location>
        <begin position="326"/>
        <end position="343"/>
    </location>
</feature>
<name>A0ABV8P5V9_9BURK</name>
<feature type="transmembrane region" description="Helical" evidence="5">
    <location>
        <begin position="415"/>
        <end position="434"/>
    </location>
</feature>
<evidence type="ECO:0000256" key="1">
    <source>
        <dbReference type="ARBA" id="ARBA00004141"/>
    </source>
</evidence>
<feature type="transmembrane region" description="Helical" evidence="5">
    <location>
        <begin position="172"/>
        <end position="193"/>
    </location>
</feature>
<dbReference type="PROSITE" id="PS50850">
    <property type="entry name" value="MFS"/>
    <property type="match status" value="1"/>
</dbReference>
<dbReference type="RefSeq" id="WP_343218782.1">
    <property type="nucleotide sequence ID" value="NZ_JAHTBN010000016.1"/>
</dbReference>
<dbReference type="PANTHER" id="PTHR23508">
    <property type="entry name" value="CARBOXYLIC ACID TRANSPORTER PROTEIN HOMOLOG"/>
    <property type="match status" value="1"/>
</dbReference>
<evidence type="ECO:0000313" key="7">
    <source>
        <dbReference type="EMBL" id="MFC4203022.1"/>
    </source>
</evidence>
<sequence length="453" mass="47746">MAISNSDLRVSSRTTWVVLLLCWGAILSEGYDVGVMGAILPVLSGDKGWALTPVQLGWLGSLALIGMLFGAALVGTLSDQYGRRRMYFLCIALFSCSMIVCALAPNPEVFGAARLVGGLGLGGIIPVAAAMTIEYSPPERRSENYGLMYSGYSLGILAAALVSIPLLQHASWHAVLGLGAVPLLILPLIARYLPESVEYLESKGRGADARAWALKLGATEEDYLRFQAHTLNRKKGQDAAAAKSVGELVAEVFGAHNLRATICFWLALFLGLLMVYGLTTWLPQIMRKSGYNLSSSLLFLAVFSLTSAIGGVVAGKVADRLGALRTVAWCYLIGAVGIALLGFKGPAFTTYVLIGVAGFGSISASLILTGLVADYYASWARASATGWALAFARVGAMCGPLLGGYLASMAIPPQWHFFVFAATAVLAFVLVMLVPPKQARTPGLGNAAVEAAE</sequence>
<dbReference type="Gene3D" id="1.20.1250.20">
    <property type="entry name" value="MFS general substrate transporter like domains"/>
    <property type="match status" value="1"/>
</dbReference>
<keyword evidence="4 5" id="KW-0472">Membrane</keyword>
<evidence type="ECO:0000259" key="6">
    <source>
        <dbReference type="PROSITE" id="PS50850"/>
    </source>
</evidence>
<dbReference type="InterPro" id="IPR020846">
    <property type="entry name" value="MFS_dom"/>
</dbReference>
<feature type="domain" description="Major facilitator superfamily (MFS) profile" evidence="6">
    <location>
        <begin position="18"/>
        <end position="439"/>
    </location>
</feature>
<dbReference type="Pfam" id="PF07690">
    <property type="entry name" value="MFS_1"/>
    <property type="match status" value="1"/>
</dbReference>
<proteinExistence type="predicted"/>
<organism evidence="7 8">
    <name type="scientific">Candidimonas humi</name>
    <dbReference type="NCBI Taxonomy" id="683355"/>
    <lineage>
        <taxon>Bacteria</taxon>
        <taxon>Pseudomonadati</taxon>
        <taxon>Pseudomonadota</taxon>
        <taxon>Betaproteobacteria</taxon>
        <taxon>Burkholderiales</taxon>
        <taxon>Alcaligenaceae</taxon>
        <taxon>Candidimonas</taxon>
    </lineage>
</organism>
<feature type="transmembrane region" description="Helical" evidence="5">
    <location>
        <begin position="111"/>
        <end position="133"/>
    </location>
</feature>
<feature type="transmembrane region" description="Helical" evidence="5">
    <location>
        <begin position="349"/>
        <end position="372"/>
    </location>
</feature>
<feature type="transmembrane region" description="Helical" evidence="5">
    <location>
        <begin position="262"/>
        <end position="282"/>
    </location>
</feature>
<dbReference type="InterPro" id="IPR011701">
    <property type="entry name" value="MFS"/>
</dbReference>
<feature type="transmembrane region" description="Helical" evidence="5">
    <location>
        <begin position="145"/>
        <end position="166"/>
    </location>
</feature>
<feature type="transmembrane region" description="Helical" evidence="5">
    <location>
        <begin position="294"/>
        <end position="314"/>
    </location>
</feature>